<dbReference type="PANTHER" id="PTHR38102:SF1">
    <property type="entry name" value="PERIPLASMIC CHAPERONE SPY"/>
    <property type="match status" value="1"/>
</dbReference>
<dbReference type="EMBL" id="JOKM01000079">
    <property type="protein sequence ID" value="KGB22391.1"/>
    <property type="molecule type" value="Genomic_DNA"/>
</dbReference>
<keyword evidence="2" id="KW-0732">Signal</keyword>
<dbReference type="GO" id="GO:0051082">
    <property type="term" value="F:unfolded protein binding"/>
    <property type="evidence" value="ECO:0007669"/>
    <property type="project" value="TreeGrafter"/>
</dbReference>
<dbReference type="GeneID" id="89479518"/>
<dbReference type="Gene3D" id="1.20.120.1490">
    <property type="match status" value="1"/>
</dbReference>
<keyword evidence="4" id="KW-1185">Reference proteome</keyword>
<dbReference type="InterPro" id="IPR052211">
    <property type="entry name" value="Cpx_auxiliary_protein"/>
</dbReference>
<feature type="chain" id="PRO_5001912093" description="Periplasmic heavy metal sensor" evidence="2">
    <location>
        <begin position="28"/>
        <end position="171"/>
    </location>
</feature>
<dbReference type="RefSeq" id="WP_035380937.1">
    <property type="nucleotide sequence ID" value="NZ_JACAOJ010000003.1"/>
</dbReference>
<evidence type="ECO:0000313" key="3">
    <source>
        <dbReference type="EMBL" id="KGB22391.1"/>
    </source>
</evidence>
<feature type="region of interest" description="Disordered" evidence="1">
    <location>
        <begin position="28"/>
        <end position="52"/>
    </location>
</feature>
<evidence type="ECO:0000256" key="1">
    <source>
        <dbReference type="SAM" id="MobiDB-lite"/>
    </source>
</evidence>
<sequence>MSYKNGFLAAAAVTGLLCAVLPASANARPPHPPKGAHGGSSLWSAQGGPDMLEGISLTKQQRKQIDAILSDAHDQDQTDSIRNDMGKLHEQIQDQLTTPGPINKDQINTLLQQQASLRAQQEARHLDVAERIHDVLTDDQLAQIKARQTKIRDLMEQLREVQHPEPTDASK</sequence>
<evidence type="ECO:0000313" key="4">
    <source>
        <dbReference type="Proteomes" id="UP000029448"/>
    </source>
</evidence>
<dbReference type="STRING" id="104102.AtDm6_2402"/>
<dbReference type="AlphaFoldDB" id="A0A094ZIV2"/>
<dbReference type="Proteomes" id="UP000029448">
    <property type="component" value="Unassembled WGS sequence"/>
</dbReference>
<comment type="caution">
    <text evidence="3">The sequence shown here is derived from an EMBL/GenBank/DDBJ whole genome shotgun (WGS) entry which is preliminary data.</text>
</comment>
<name>A0A094ZIV2_9PROT</name>
<dbReference type="GO" id="GO:0030288">
    <property type="term" value="C:outer membrane-bounded periplasmic space"/>
    <property type="evidence" value="ECO:0007669"/>
    <property type="project" value="TreeGrafter"/>
</dbReference>
<accession>A0A094ZIV2</accession>
<dbReference type="Pfam" id="PF13801">
    <property type="entry name" value="Metal_resist"/>
    <property type="match status" value="1"/>
</dbReference>
<reference evidence="3 4" key="1">
    <citation type="submission" date="2014-06" db="EMBL/GenBank/DDBJ databases">
        <title>Functional and comparative genomic analyses of the Drosophila gut microbiota identify candidate symbiosis factors.</title>
        <authorList>
            <person name="Newell P.D."/>
            <person name="Chaston J.M."/>
            <person name="Douglas A.E."/>
        </authorList>
    </citation>
    <scope>NUCLEOTIDE SEQUENCE [LARGE SCALE GENOMIC DNA]</scope>
    <source>
        <strain evidence="3 4">DmCS_006</strain>
    </source>
</reference>
<gene>
    <name evidence="3" type="ORF">AtDm6_2402</name>
</gene>
<proteinExistence type="predicted"/>
<protein>
    <recommendedName>
        <fullName evidence="5">Periplasmic heavy metal sensor</fullName>
    </recommendedName>
</protein>
<dbReference type="InterPro" id="IPR025961">
    <property type="entry name" value="Metal_resist"/>
</dbReference>
<evidence type="ECO:0000256" key="2">
    <source>
        <dbReference type="SAM" id="SignalP"/>
    </source>
</evidence>
<evidence type="ECO:0008006" key="5">
    <source>
        <dbReference type="Google" id="ProtNLM"/>
    </source>
</evidence>
<feature type="signal peptide" evidence="2">
    <location>
        <begin position="1"/>
        <end position="27"/>
    </location>
</feature>
<dbReference type="PANTHER" id="PTHR38102">
    <property type="entry name" value="PERIPLASMIC CHAPERONE SPY"/>
    <property type="match status" value="1"/>
</dbReference>
<organism evidence="3 4">
    <name type="scientific">Acetobacter tropicalis</name>
    <dbReference type="NCBI Taxonomy" id="104102"/>
    <lineage>
        <taxon>Bacteria</taxon>
        <taxon>Pseudomonadati</taxon>
        <taxon>Pseudomonadota</taxon>
        <taxon>Alphaproteobacteria</taxon>
        <taxon>Acetobacterales</taxon>
        <taxon>Acetobacteraceae</taxon>
        <taxon>Acetobacter</taxon>
    </lineage>
</organism>
<dbReference type="PATRIC" id="fig|104102.7.peg.2377"/>